<gene>
    <name evidence="1" type="ORF">LCGC14_0195150</name>
</gene>
<proteinExistence type="predicted"/>
<protein>
    <submittedName>
        <fullName evidence="1">Uncharacterized protein</fullName>
    </submittedName>
</protein>
<evidence type="ECO:0000313" key="1">
    <source>
        <dbReference type="EMBL" id="KKN93682.1"/>
    </source>
</evidence>
<organism evidence="1">
    <name type="scientific">marine sediment metagenome</name>
    <dbReference type="NCBI Taxonomy" id="412755"/>
    <lineage>
        <taxon>unclassified sequences</taxon>
        <taxon>metagenomes</taxon>
        <taxon>ecological metagenomes</taxon>
    </lineage>
</organism>
<accession>A0A0F9V1T5</accession>
<name>A0A0F9V1T5_9ZZZZ</name>
<dbReference type="AlphaFoldDB" id="A0A0F9V1T5"/>
<dbReference type="EMBL" id="LAZR01000084">
    <property type="protein sequence ID" value="KKN93682.1"/>
    <property type="molecule type" value="Genomic_DNA"/>
</dbReference>
<sequence>MNCPHCKGDNPKKIKTKSYGKSLWCKEGCGIVWPENGDLKVSTKCLDKHKTPEMCEVVTLDGIQVNHCCVCGIIFSPDEEYNIYKKIEEETEACDHLHGHLDGTRIQTITEGLRIDSMVDVVTLDAIFTLDKVRYPVKILARLKQHGAFPKDLREKIEAEISEKMGAEGKIFGGAFEIDALAILNSTIVEDDDGNPHPIMQQLTEIVRSDNNTEQLKNYLEAILDAQEGVSDNSDFV</sequence>
<comment type="caution">
    <text evidence="1">The sequence shown here is derived from an EMBL/GenBank/DDBJ whole genome shotgun (WGS) entry which is preliminary data.</text>
</comment>
<reference evidence="1" key="1">
    <citation type="journal article" date="2015" name="Nature">
        <title>Complex archaea that bridge the gap between prokaryotes and eukaryotes.</title>
        <authorList>
            <person name="Spang A."/>
            <person name="Saw J.H."/>
            <person name="Jorgensen S.L."/>
            <person name="Zaremba-Niedzwiedzka K."/>
            <person name="Martijn J."/>
            <person name="Lind A.E."/>
            <person name="van Eijk R."/>
            <person name="Schleper C."/>
            <person name="Guy L."/>
            <person name="Ettema T.J."/>
        </authorList>
    </citation>
    <scope>NUCLEOTIDE SEQUENCE</scope>
</reference>